<evidence type="ECO:0000313" key="6">
    <source>
        <dbReference type="EMBL" id="MSS14225.1"/>
    </source>
</evidence>
<dbReference type="PANTHER" id="PTHR43462">
    <property type="entry name" value="ALANYL-TRNA EDITING PROTEIN"/>
    <property type="match status" value="1"/>
</dbReference>
<comment type="cofactor">
    <cofactor evidence="1">
        <name>Zn(2+)</name>
        <dbReference type="ChEBI" id="CHEBI:29105"/>
    </cofactor>
</comment>
<dbReference type="Pfam" id="PF02272">
    <property type="entry name" value="DHHA1"/>
    <property type="match status" value="1"/>
</dbReference>
<dbReference type="EMBL" id="VULZ01000003">
    <property type="protein sequence ID" value="MSS14225.1"/>
    <property type="molecule type" value="Genomic_DNA"/>
</dbReference>
<dbReference type="GO" id="GO:0046872">
    <property type="term" value="F:metal ion binding"/>
    <property type="evidence" value="ECO:0007669"/>
    <property type="project" value="UniProtKB-KW"/>
</dbReference>
<dbReference type="GO" id="GO:0005524">
    <property type="term" value="F:ATP binding"/>
    <property type="evidence" value="ECO:0007669"/>
    <property type="project" value="InterPro"/>
</dbReference>
<comment type="subcellular location">
    <subcellularLocation>
        <location evidence="2">Cytoplasm</location>
    </subcellularLocation>
</comment>
<keyword evidence="7" id="KW-1185">Reference proteome</keyword>
<dbReference type="SUPFAM" id="SSF50447">
    <property type="entry name" value="Translation proteins"/>
    <property type="match status" value="1"/>
</dbReference>
<protein>
    <submittedName>
        <fullName evidence="6">Alanyl-tRNA editing protein</fullName>
    </submittedName>
</protein>
<dbReference type="GO" id="GO:0006419">
    <property type="term" value="P:alanyl-tRNA aminoacylation"/>
    <property type="evidence" value="ECO:0007669"/>
    <property type="project" value="InterPro"/>
</dbReference>
<keyword evidence="3" id="KW-0479">Metal-binding</keyword>
<evidence type="ECO:0000256" key="1">
    <source>
        <dbReference type="ARBA" id="ARBA00001947"/>
    </source>
</evidence>
<dbReference type="SUPFAM" id="SSF55186">
    <property type="entry name" value="ThrRS/AlaRS common domain"/>
    <property type="match status" value="1"/>
</dbReference>
<dbReference type="InterPro" id="IPR009000">
    <property type="entry name" value="Transl_B-barrel_sf"/>
</dbReference>
<dbReference type="InterPro" id="IPR018165">
    <property type="entry name" value="Ala-tRNA-synth_IIc_core"/>
</dbReference>
<name>A0A6L5X3P9_9FIRM</name>
<organism evidence="6 7">
    <name type="scientific">Porcincola intestinalis</name>
    <dbReference type="NCBI Taxonomy" id="2606632"/>
    <lineage>
        <taxon>Bacteria</taxon>
        <taxon>Bacillati</taxon>
        <taxon>Bacillota</taxon>
        <taxon>Clostridia</taxon>
        <taxon>Lachnospirales</taxon>
        <taxon>Lachnospiraceae</taxon>
        <taxon>Porcincola</taxon>
    </lineage>
</organism>
<feature type="domain" description="Alanyl-transfer RNA synthetases family profile" evidence="5">
    <location>
        <begin position="1"/>
        <end position="244"/>
    </location>
</feature>
<dbReference type="Proteomes" id="UP000481852">
    <property type="component" value="Unassembled WGS sequence"/>
</dbReference>
<proteinExistence type="predicted"/>
<reference evidence="6 7" key="1">
    <citation type="submission" date="2019-08" db="EMBL/GenBank/DDBJ databases">
        <title>In-depth cultivation of the pig gut microbiome towards novel bacterial diversity and tailored functional studies.</title>
        <authorList>
            <person name="Wylensek D."/>
            <person name="Hitch T.C.A."/>
            <person name="Clavel T."/>
        </authorList>
    </citation>
    <scope>NUCLEOTIDE SEQUENCE [LARGE SCALE GENOMIC DNA]</scope>
    <source>
        <strain evidence="6 7">Oil+RF-744-WCA-WT-11</strain>
    </source>
</reference>
<keyword evidence="4" id="KW-0862">Zinc</keyword>
<dbReference type="InterPro" id="IPR051335">
    <property type="entry name" value="Alanyl-tRNA_Editing_Enzymes"/>
</dbReference>
<dbReference type="Gene3D" id="3.30.980.10">
    <property type="entry name" value="Threonyl-trna Synthetase, Chain A, domain 2"/>
    <property type="match status" value="1"/>
</dbReference>
<evidence type="ECO:0000256" key="2">
    <source>
        <dbReference type="ARBA" id="ARBA00004496"/>
    </source>
</evidence>
<evidence type="ECO:0000256" key="3">
    <source>
        <dbReference type="ARBA" id="ARBA00022723"/>
    </source>
</evidence>
<accession>A0A6L5X3P9</accession>
<dbReference type="GO" id="GO:0003676">
    <property type="term" value="F:nucleic acid binding"/>
    <property type="evidence" value="ECO:0007669"/>
    <property type="project" value="InterPro"/>
</dbReference>
<dbReference type="InterPro" id="IPR012947">
    <property type="entry name" value="tRNA_SAD"/>
</dbReference>
<dbReference type="PROSITE" id="PS50860">
    <property type="entry name" value="AA_TRNA_LIGASE_II_ALA"/>
    <property type="match status" value="1"/>
</dbReference>
<dbReference type="Gene3D" id="2.40.30.130">
    <property type="match status" value="1"/>
</dbReference>
<evidence type="ECO:0000313" key="7">
    <source>
        <dbReference type="Proteomes" id="UP000481852"/>
    </source>
</evidence>
<dbReference type="PANTHER" id="PTHR43462:SF1">
    <property type="entry name" value="ALANYL-TRNA EDITING PROTEIN AARSD1"/>
    <property type="match status" value="1"/>
</dbReference>
<sequence length="400" mass="44819">MTKQLYYEDAYLKEFDARVIACRDGENGIHLYLDKSAFFPEGGGQDGDRGYLLSDLFPGRKAAITDTQSDGDDIYVVCDREVKVPAGTRVHGVLDWKFRFDRMQNHSGEHIVSGLIHNRFGYENVGFHMSADRMTIDLSGEIREEELQEIEQRANEIVWNNVPLHTDVYTEEEAENVQFRSKKELHGMIRVVTIPGADVCACCGTHVRYTGEIGPIRLIAHERFRGGIRIEMMCGRWAYNYMSGILRQNREVSALTSSKPLETAAGVGKLLEDEKALKGQLLELRYAEMDRMAQSLAGKGPVLIFAQTYDPVMVQKLTSKVMEKNGGLACVLSGSDEAGYFYTIGQRDGDLRALIREMNQALGGKGGGRPYFLQGSVKADKEQVETFLKENIPGLLVQQI</sequence>
<dbReference type="GO" id="GO:0004813">
    <property type="term" value="F:alanine-tRNA ligase activity"/>
    <property type="evidence" value="ECO:0007669"/>
    <property type="project" value="InterPro"/>
</dbReference>
<evidence type="ECO:0000256" key="4">
    <source>
        <dbReference type="ARBA" id="ARBA00022833"/>
    </source>
</evidence>
<dbReference type="RefSeq" id="WP_154523583.1">
    <property type="nucleotide sequence ID" value="NZ_VULZ01000003.1"/>
</dbReference>
<dbReference type="InterPro" id="IPR003156">
    <property type="entry name" value="DHHA1_dom"/>
</dbReference>
<dbReference type="Gene3D" id="3.10.310.40">
    <property type="match status" value="1"/>
</dbReference>
<comment type="caution">
    <text evidence="6">The sequence shown here is derived from an EMBL/GenBank/DDBJ whole genome shotgun (WGS) entry which is preliminary data.</text>
</comment>
<evidence type="ECO:0000259" key="5">
    <source>
        <dbReference type="PROSITE" id="PS50860"/>
    </source>
</evidence>
<dbReference type="GO" id="GO:0002161">
    <property type="term" value="F:aminoacyl-tRNA deacylase activity"/>
    <property type="evidence" value="ECO:0007669"/>
    <property type="project" value="UniProtKB-ARBA"/>
</dbReference>
<gene>
    <name evidence="6" type="ORF">FYJ35_04060</name>
</gene>
<dbReference type="GO" id="GO:0005737">
    <property type="term" value="C:cytoplasm"/>
    <property type="evidence" value="ECO:0007669"/>
    <property type="project" value="UniProtKB-SubCell"/>
</dbReference>
<dbReference type="SMART" id="SM00863">
    <property type="entry name" value="tRNA_SAD"/>
    <property type="match status" value="1"/>
</dbReference>
<dbReference type="InterPro" id="IPR018163">
    <property type="entry name" value="Thr/Ala-tRNA-synth_IIc_edit"/>
</dbReference>
<dbReference type="Pfam" id="PF07973">
    <property type="entry name" value="tRNA_SAD"/>
    <property type="match status" value="1"/>
</dbReference>
<dbReference type="AlphaFoldDB" id="A0A6L5X3P9"/>